<protein>
    <submittedName>
        <fullName evidence="1">Uncharacterized protein</fullName>
    </submittedName>
</protein>
<evidence type="ECO:0000313" key="1">
    <source>
        <dbReference type="EMBL" id="GLI32574.1"/>
    </source>
</evidence>
<comment type="caution">
    <text evidence="1">The sequence shown here is derived from an EMBL/GenBank/DDBJ whole genome shotgun (WGS) entry which is preliminary data.</text>
</comment>
<evidence type="ECO:0000313" key="2">
    <source>
        <dbReference type="Proteomes" id="UP001144372"/>
    </source>
</evidence>
<organism evidence="1 2">
    <name type="scientific">Desulforhabdus amnigena</name>
    <dbReference type="NCBI Taxonomy" id="40218"/>
    <lineage>
        <taxon>Bacteria</taxon>
        <taxon>Pseudomonadati</taxon>
        <taxon>Thermodesulfobacteriota</taxon>
        <taxon>Syntrophobacteria</taxon>
        <taxon>Syntrophobacterales</taxon>
        <taxon>Syntrophobacteraceae</taxon>
        <taxon>Desulforhabdus</taxon>
    </lineage>
</organism>
<sequence length="118" mass="12761">MSPSLLCAQALETVRMWEHLSSLFDQRGEAASDLLLFGNADLDHLLRFGPGGSAAQGGQAKGDTIGILDLSRAVKLSQSEKRLDWIGGHWQTDMIQTKLGSDLELVLQVGDELTANRA</sequence>
<name>A0A9W6D068_9BACT</name>
<keyword evidence="2" id="KW-1185">Reference proteome</keyword>
<dbReference type="AlphaFoldDB" id="A0A9W6D068"/>
<dbReference type="EMBL" id="BSDR01000001">
    <property type="protein sequence ID" value="GLI32574.1"/>
    <property type="molecule type" value="Genomic_DNA"/>
</dbReference>
<reference evidence="1" key="1">
    <citation type="submission" date="2022-12" db="EMBL/GenBank/DDBJ databases">
        <title>Reference genome sequencing for broad-spectrum identification of bacterial and archaeal isolates by mass spectrometry.</title>
        <authorList>
            <person name="Sekiguchi Y."/>
            <person name="Tourlousse D.M."/>
        </authorList>
    </citation>
    <scope>NUCLEOTIDE SEQUENCE</scope>
    <source>
        <strain evidence="1">ASRB1</strain>
    </source>
</reference>
<accession>A0A9W6D068</accession>
<dbReference type="Proteomes" id="UP001144372">
    <property type="component" value="Unassembled WGS sequence"/>
</dbReference>
<proteinExistence type="predicted"/>
<gene>
    <name evidence="1" type="ORF">DAMNIGENAA_00070</name>
</gene>